<dbReference type="PANTHER" id="PTHR22605">
    <property type="entry name" value="RZ-TYPE DOMAIN-CONTAINING PROTEIN"/>
    <property type="match status" value="1"/>
</dbReference>
<dbReference type="PROSITE" id="PS00518">
    <property type="entry name" value="ZF_RING_1"/>
    <property type="match status" value="1"/>
</dbReference>
<feature type="region of interest" description="Disordered" evidence="8">
    <location>
        <begin position="3459"/>
        <end position="3484"/>
    </location>
</feature>
<dbReference type="InterPro" id="IPR013083">
    <property type="entry name" value="Znf_RING/FYVE/PHD"/>
</dbReference>
<dbReference type="GO" id="GO:0005524">
    <property type="term" value="F:ATP binding"/>
    <property type="evidence" value="ECO:0007669"/>
    <property type="project" value="UniProtKB-KW"/>
</dbReference>
<dbReference type="GO" id="GO:0016887">
    <property type="term" value="F:ATP hydrolysis activity"/>
    <property type="evidence" value="ECO:0007669"/>
    <property type="project" value="InterPro"/>
</dbReference>
<dbReference type="STRING" id="9365.ENSEEUP00000006683"/>
<dbReference type="SMART" id="SM00382">
    <property type="entry name" value="AAA"/>
    <property type="match status" value="2"/>
</dbReference>
<feature type="domain" description="RZ-type" evidence="10">
    <location>
        <begin position="4475"/>
        <end position="4547"/>
    </location>
</feature>
<dbReference type="GO" id="GO:0016020">
    <property type="term" value="C:membrane"/>
    <property type="evidence" value="ECO:0007669"/>
    <property type="project" value="TreeGrafter"/>
</dbReference>
<evidence type="ECO:0000259" key="9">
    <source>
        <dbReference type="PROSITE" id="PS50089"/>
    </source>
</evidence>
<dbReference type="GO" id="GO:0005829">
    <property type="term" value="C:cytosol"/>
    <property type="evidence" value="ECO:0007669"/>
    <property type="project" value="UniProtKB-SubCell"/>
</dbReference>
<dbReference type="GO" id="GO:0006511">
    <property type="term" value="P:ubiquitin-dependent protein catabolic process"/>
    <property type="evidence" value="ECO:0007669"/>
    <property type="project" value="TreeGrafter"/>
</dbReference>
<name>A0A1S3WVW2_ERIEU</name>
<reference evidence="12" key="1">
    <citation type="submission" date="2025-08" db="UniProtKB">
        <authorList>
            <consortium name="RefSeq"/>
        </authorList>
    </citation>
    <scope>IDENTIFICATION</scope>
</reference>
<dbReference type="SUPFAM" id="SSF52540">
    <property type="entry name" value="P-loop containing nucleoside triphosphate hydrolases"/>
    <property type="match status" value="2"/>
</dbReference>
<dbReference type="InterPro" id="IPR018957">
    <property type="entry name" value="Znf_C3HC4_RING-type"/>
</dbReference>
<feature type="compositionally biased region" description="Polar residues" evidence="8">
    <location>
        <begin position="74"/>
        <end position="85"/>
    </location>
</feature>
<evidence type="ECO:0000256" key="4">
    <source>
        <dbReference type="ARBA" id="ARBA00022771"/>
    </source>
</evidence>
<comment type="subcellular location">
    <subcellularLocation>
        <location evidence="1">Cytoplasm</location>
    </subcellularLocation>
</comment>
<keyword evidence="5" id="KW-0862">Zinc</keyword>
<accession>A0A1S3WVW2</accession>
<dbReference type="Gene3D" id="3.40.50.300">
    <property type="entry name" value="P-loop containing nucleotide triphosphate hydrolases"/>
    <property type="match status" value="2"/>
</dbReference>
<proteinExistence type="predicted"/>
<dbReference type="RefSeq" id="XP_016050309.2">
    <property type="nucleotide sequence ID" value="XM_016194823.2"/>
</dbReference>
<dbReference type="GO" id="GO:0008270">
    <property type="term" value="F:zinc ion binding"/>
    <property type="evidence" value="ECO:0007669"/>
    <property type="project" value="UniProtKB-KW"/>
</dbReference>
<dbReference type="GO" id="GO:0005730">
    <property type="term" value="C:nucleolus"/>
    <property type="evidence" value="ECO:0007669"/>
    <property type="project" value="TreeGrafter"/>
</dbReference>
<dbReference type="GO" id="GO:0002376">
    <property type="term" value="P:immune system process"/>
    <property type="evidence" value="ECO:0007669"/>
    <property type="project" value="UniProtKB-KW"/>
</dbReference>
<dbReference type="InterPro" id="IPR027417">
    <property type="entry name" value="P-loop_NTPase"/>
</dbReference>
<dbReference type="GO" id="GO:2000051">
    <property type="term" value="P:negative regulation of non-canonical Wnt signaling pathway"/>
    <property type="evidence" value="ECO:0007669"/>
    <property type="project" value="TreeGrafter"/>
</dbReference>
<evidence type="ECO:0000256" key="3">
    <source>
        <dbReference type="ARBA" id="ARBA00022723"/>
    </source>
</evidence>
<dbReference type="Pfam" id="PF00097">
    <property type="entry name" value="zf-C3HC4"/>
    <property type="match status" value="1"/>
</dbReference>
<feature type="compositionally biased region" description="Basic and acidic residues" evidence="8">
    <location>
        <begin position="297"/>
        <end position="308"/>
    </location>
</feature>
<dbReference type="CTD" id="57674"/>
<dbReference type="SUPFAM" id="SSF57850">
    <property type="entry name" value="RING/U-box"/>
    <property type="match status" value="1"/>
</dbReference>
<dbReference type="InterPro" id="IPR001841">
    <property type="entry name" value="Znf_RING"/>
</dbReference>
<sequence length="5190" mass="586896">MQCPSCPYISREDANFCSNCGQRLRPAAPQKGHGPQLPSAPQEEMKSEQELKEEGGTFASLSSNDWQEIPEESGSWSLQTESASEFSVGIAQPSDELEVSSFPPSKRRKEAEAPADVSSTYPEQSKKKRRKMKKQKNSTSTAGEPDSLSPSLSLSLPPSTPCHPSSPTGQDSSPAQLLGGLSPPPGTDTSPLQGGNTAGKTGDSPLQCQPITGQPQGSLTPQDQTPGEGLPEGKEQNSTHPGKGRAVPAEGAGAVTSAQEPESNRDRYTHTTEAQTPGQPTKRPSQGTSEAAGKGSKKGEKSKTEKAKQTLAQDAHLQEWGQEAAASGRTAGAGDKAGRKEKESSMEGKKPEGSSRNSAAAVKTEREQRSQKAEAQEEKGSSLSTGEGVTVYFHAILSKNFSFNPDRHNIFVRGGEELGAAKWKHNVCEMYCSKDLGEHGTLVEGSTIISKQHLDKSIPYKYVIMHDGDSVDYEFIYKDPQIKKEHVNRCLYVRSSLLDSGEWHQYDDIICKRPGTMQKAIEWIKSKKKELVNGKRIAMGVMLDSIFSILQSWNAINVHNFFTQLQQLYAVICVPMVHEGQPLEWTELQYGKKEVQAHLWGHLKQKMAPFLNKNGSSLPEGYPVRSPVSMGLLALFVVEKFQLTLAEEDLASLCCLLCAHTTSSDALKNDLAFILDTPHSWREFLVNLCHQCMKKEMELWVAALPVLHHCMQLSIPVQGPRILPEDTWAALEGLSFSEFREKTQTKKSLLQFMIKKRHLLQLDPFLFQSWFSLLPLSELDSYLREFADDLNRFPTWILDCFLGTHYRFQGLKTILCYNQECITKTLKALLHLLDAHQSRILQASSVQSYLTVCLKLHENICRISKTCMYYEIPALSAKLVCRIIILLQPPVDSAEAQGKETEMKNLIDSIFQATLHVTRTWLQRIFKLGMFQIGSTLKFSYWNEIKIWRQLVEINFPAEYGWKESLLEDLEGRIKQGQPHIQISAWDTVGSDDSVSKCFEKCALETVTSACKSQTSILEQVSYHDWKKFGVLVSAVITKGWPRRAGSFVDDLDETLTYLLTGPDIKHIFKLLGTKDKILENITEEGKKLMAIADSVITKVSSDLQRRTILIGQLELILEHRSQFLSIWELKRKNLSPQEKKLELKGMLDERQEELNFLNKEKTYISSLLKLCGKVEDLIKVDIEKIAEKHAEDLSRKMLKDVLLTIPLPTSFGSLKQDIHYDLSSDIKKMAKKANALKDSHLFQVFWKEEAASLGESEDLVESNAISLEAVHMYLFSPCFKRFMELYKDLRSGEVTLAKVDAVFKDFVHRDDQLASELQLMCHQDKDTTGQWIPERVEQIREYHHLHQAVNSAKVILKVKENLGLNGDFCVLQNLLNFADHFAEFQHEKLTCINRQLICARKLLQDITEPRYRCLDELTRSKEFISWVQETLEGITDLKVFVDLASISAGENDIDVDRVACFHDAVQGYSSLLYKLDSHSGFNELTDQLQELWKALENDQSLPNKLRDSARSLEWLKTVRDSHGSVELSSLSLATAINSRGIYLIQAPAHGQQISPDTVVHLVLPESHGVQEQMREYSLEELKELLNKLMLMSGKREHSNVEVEVFSEVFCGVQRLVQAFIHLYSAGNLLFRAWTAKVQCSPREGLVVLDFHVRMLPQLSEHGPVTELLQAVCRELEAFLQRWQSYVAQKRAQHFYLNYYTAEQLVLLSRELGQQPPSQGALTMLSFVLENCSPRDVAKACGASGSQASASQREKVVEALLGQGGLAAQLQEVLGQSLECMGTFLPTCLDLGVLGRSLECLAKMGGPPVKRRLPKGLQAGRPNLVACGPSELLLATLAIYMQSPEQPLPSYSEVLLCQPDTTFEEVELLLRRCLSPGAPGHRLYCLLFAERLGFEVGCQAERLLQQLCSQPHREDYQLVLLCEGERERGYLPSALSQYKVPVVPQKPLHTLQDYLARHFQVPEEIYSAASVFRDRMCVGIVASKRAGVGKSLYVKRLHEKLRAKFKRNSVSLKVIRLINPQVDETQVLGALLPFLDAHYQNQPVLFHLDVTSAVRLGIEEFLFKLLILQYLADANGKIWLRNPHHLYIVEILEGASALPKRSTKQSARMSEFNFLNIFPKVTCRPPKEVIHLELSPKQRQQEPGMDMEEFRSETFQRPFQYLRRFFQKENLDMFQYRKGSVEGTPGECIQQLLIHCGVMDPSWLELHNFACFLNYQLRDCENSTFCDLEATGDTLRGFKDFVVSFMVLMARDFATPTLHTFDQSPGHHMVTPDGVLEEDLAPFSLRKRWESEPHPYAFFNDDHVTMTFIGFHIQPNLQGGMDAVQPSSHEVLKHNVMTKQLHHALELQRVPFNMDFDQLPRHQKLEKLALALGIQWPLDPDETYELTTDNMLKILAIEMRFRCGIPVIIMGETGCGKTRLIRFLSDLRRGGAHTETLCLVKVHGGTTAQMIHDKVQEAEALALYNKRAHQLDTILFFDEANTTEAISCIKEVLCDRTVDGQPLAEGSGLHIIAACNPYRKHSQEMINRLESAGLGYRVRAEETTDRLGSIPLRQLVYRVHALPPSLIPLVWDFGQLNDASERLYIQQIVQRLASSSMGLQQRKMAVITEVLSASQAFMRGREGECSFVSLRDVERCVKVFQWFYERSPQLLAQLESFLRKSGGGPSDFKRDPVLWSLVLALGVCYHASLEEKVAYRMAISQILPEPYDNGKVILEEITQVQDLFLEGVALRKTIAKNLALKENVFMMVICIELKIPLFLVGKPGSSKSLAKTIVADAMQGQAAHSDLFRSLKQVHLVSFQCSPHSTPQGIISTFRQCARFQQGKDLQQYVSVVVLDEVGLAEDSPKMPLKTLHPLLEDGCIEDDAAPHKKVGFIGISNWALDPAKMNRGIFVSRGAPSKSELIQSAEGICSSEPLVQERVRGYFAPFARAYEDVCERQDKEFFGLRDYYSLIKMLFAVAKATQREPSPQDLAQAVLRNFSGKDDVDALDIFASHVPEARCLGISTMQLIQQNMLGEFQKLPGCSTLEDAESRYLLVLTRNYVALQILQQVLFAGDQQPEIIFGSSFPQDQEYTQICRNINRVKICMETGRTVVLLNLQNLYESLYDALNQYYVYLGGQKYVDLGLGTHRVKCRVHPNFRLVVIEEKDVVYRHFPIPLINRLEKHYLDIHTVLEAWQQEVVKELQHWVDNFIQVKAEHFQTGHRYNPSDIFIGFHADACASLVLQVLEQRVARTPLPEQRQQVVEEAKLLLLACATPDAVVRLRDSSLGGFAAKALSKEYYNQQQHDSFSDFLQAHLGEEHTDQHAVFTEITTFSRLLTSHDADILESEVKAWAPRPSILSLQQFDTEYSFLKEIRNCLKKRAEYKILIIQTDFEDGIHSAQLVASAKYSVINEINKKQGNEGCTFVYFITKLSRMGSGTCYVGFHGGLWQSVHIDDLRRSTVMVSDVTKLQEVTISQLFHPEEGPKEMTRPEPEDSTEDSMETEPAVVELEAAMETGPDPQEEPEMETKGPDTMEKELPELGGCPVLDTTRLLRSCIQGAVGLLRDPQGCRQRNVQRVETLLALLTDEDPSAASFLRVCKLRLHELLRKQEELSFVTMKEWVVRAASNQDALQEAGTFRQALWKRIQAAVTPLLASILSYIDRDSNLELLTRPGLPSWAKDLWMFIFSDRKLLNIPLVTNDARSRNELSSIVVQSYMSLQEHVLGDVPFSWRIKDYLEELCVQAQYITGVEELSGKLVEIFQQTPLGRFLAQLCAEEQQDLLHCYTKDFLLLNMRVATWEELKFLQMALWSCINELKTGKAEDGFSLPWVHLAYQHFRNRLQNFSRIVTIHPQVFQALEGLRNHNLAGGVMSLDVLAALACTEMLTSEMLQPSPQAWLQMVKSLSTPLELLCSDGYLRESRSAVSGLITEVRTHWNLISSIALFVEHVLLGTQSQIPELCPLVTKYVFSLSKCLQEDSDMKTHGPFVVVMKTLHKCKNQASQTLSRFGIQPCPICLGDAQDPVLLPCEHAFCLHCAKSWITMGQMACPYCLTDLPDNYTPRVSLEHRAAIQKHTCFREMCNSFFIDLVSTMCFKDNSPPHKDVVMALLSLLFVQKGHFRDATHRTHEHTKSLSPFDDVVDKSPVIRSVVLKLLLKYSFHDVKDYLQNYLSMLEQKAFITEDRAELYLLFSHCLEDSLHEKMRAFSASEELRHLREETRFLKTCQPRRGGRGRAEEVSVDYLQQMAQLRLCLDRASSFLAELQEGPDVAEEKRQYLEQVAHFCTHAENDWFRVYLVRKLTSQHGIELVQRLSRQGHPARWVFPKGVLTQQKDNPSQIDRYLVYGDAYKNVREAVGKAILECQSQTVEATLQACKGSKTEQVVYFLLALFREVTTSYRSQNKNLYPKPEKCEVMNKFIEDSKILSSPDIQDFAKSLVNNTFPLLGTGSSDSILEGTVTEMAIHAATILLCGQSNVLEPLKNLAFSSATMLNSFLPTMPEDLLAQAKNWSGLEGVHWYTCPNGHPCSVGECGKPMEQSYCVDCHAPIGGINHNPNQGFTAIQNNTDRTQMGHVLGDPPPRDMVLVSDRGLSPVVFLLIRLLTHLALLLGAYHHSQDVGRIIKPRVRDPQVFLKQHLQRDLEHLTQVLGKSADETVSVVHLVLRTLLQAGSINFSVQLSTKDGRNYWEKIIEKILLPELQHLDQSLLAVTTLISQDERISSNPVAKIVFGDPAAFLPHLSQSSMVHCSRMWSCRKRITLEHLQHVVAQKNSKDSVPVLWHFLQKESELRLVKFLPEILALQRSLVKRFQNISKAEYDSIRGFINSHQSEGQKQHIHRSITIFLSTWNKLRRSLATNGEIKLPEEYCSADFDLDSDFELILPRRQGLGLCSTALVSYLISLHNGIVRTVETLSQENSSYSVDASEVTDLHVVSYEVERDLMPLILSNCQYQVQQGGETLQEFDLEKIQRQLTSRFFQGKPTLKLKGLPTLVYRQDRNYEQLFTEIKNKMPQTPLPSTAISTIAGQLQSYSDACEALSLIEVTLGFLSTAGGEPDMHLTEYVQNMLRMADQTSVVLEALRRCQLKHIIALWQLLSAHKSEQQLRLKKEPFGDIRPSYKVELSPENAELLGAFLSQTSLDTFLLELHELMVLRLKNTQAEDYNPEWSLRETLVGYLDTKETDVLLDVESLFPEEIPLSNCISVWKKAAELKQERQVR</sequence>
<dbReference type="InParanoid" id="A0A1S3WVW2"/>
<evidence type="ECO:0000259" key="10">
    <source>
        <dbReference type="PROSITE" id="PS51981"/>
    </source>
</evidence>
<dbReference type="PROSITE" id="PS51981">
    <property type="entry name" value="ZF_RZ"/>
    <property type="match status" value="1"/>
</dbReference>
<keyword evidence="6" id="KW-0391">Immunity</keyword>
<keyword evidence="2" id="KW-0963">Cytoplasm</keyword>
<dbReference type="GO" id="GO:0061630">
    <property type="term" value="F:ubiquitin protein ligase activity"/>
    <property type="evidence" value="ECO:0007669"/>
    <property type="project" value="UniProtKB-EC"/>
</dbReference>
<dbReference type="Gene3D" id="3.30.40.10">
    <property type="entry name" value="Zinc/RING finger domain, C3HC4 (zinc finger)"/>
    <property type="match status" value="1"/>
</dbReference>
<feature type="compositionally biased region" description="Polar residues" evidence="8">
    <location>
        <begin position="271"/>
        <end position="287"/>
    </location>
</feature>
<dbReference type="FunCoup" id="A0A1S3WVW2">
    <property type="interactions" value="271"/>
</dbReference>
<organism evidence="11 12">
    <name type="scientific">Erinaceus europaeus</name>
    <name type="common">Western European hedgehog</name>
    <dbReference type="NCBI Taxonomy" id="9365"/>
    <lineage>
        <taxon>Eukaryota</taxon>
        <taxon>Metazoa</taxon>
        <taxon>Chordata</taxon>
        <taxon>Craniata</taxon>
        <taxon>Vertebrata</taxon>
        <taxon>Euteleostomi</taxon>
        <taxon>Mammalia</taxon>
        <taxon>Eutheria</taxon>
        <taxon>Laurasiatheria</taxon>
        <taxon>Eulipotyphla</taxon>
        <taxon>Erinaceidae</taxon>
        <taxon>Erinaceinae</taxon>
        <taxon>Erinaceus</taxon>
    </lineage>
</organism>
<dbReference type="GeneID" id="103127300"/>
<feature type="compositionally biased region" description="Basic and acidic residues" evidence="8">
    <location>
        <begin position="363"/>
        <end position="380"/>
    </location>
</feature>
<dbReference type="eggNOG" id="ENOG502QQ65">
    <property type="taxonomic scope" value="Eukaryota"/>
</dbReference>
<dbReference type="PROSITE" id="PS50089">
    <property type="entry name" value="ZF_RING_2"/>
    <property type="match status" value="1"/>
</dbReference>
<dbReference type="InterPro" id="IPR003593">
    <property type="entry name" value="AAA+_ATPase"/>
</dbReference>
<evidence type="ECO:0000256" key="8">
    <source>
        <dbReference type="SAM" id="MobiDB-lite"/>
    </source>
</evidence>
<dbReference type="GO" id="GO:0002040">
    <property type="term" value="P:sprouting angiogenesis"/>
    <property type="evidence" value="ECO:0007669"/>
    <property type="project" value="TreeGrafter"/>
</dbReference>
<dbReference type="Pfam" id="PF20173">
    <property type="entry name" value="ZnF_RZ-type"/>
    <property type="match status" value="1"/>
</dbReference>
<dbReference type="InterPro" id="IPR017907">
    <property type="entry name" value="Znf_RING_CS"/>
</dbReference>
<dbReference type="SMART" id="SM00184">
    <property type="entry name" value="RING"/>
    <property type="match status" value="1"/>
</dbReference>
<dbReference type="GO" id="GO:0120323">
    <property type="term" value="P:lipid ubiquitination"/>
    <property type="evidence" value="ECO:0007669"/>
    <property type="project" value="UniProtKB-ARBA"/>
</dbReference>
<dbReference type="GO" id="GO:0005811">
    <property type="term" value="C:lipid droplet"/>
    <property type="evidence" value="ECO:0007669"/>
    <property type="project" value="UniProtKB-SubCell"/>
</dbReference>
<feature type="domain" description="RING-type" evidence="9">
    <location>
        <begin position="3992"/>
        <end position="4030"/>
    </location>
</feature>
<feature type="compositionally biased region" description="Basic and acidic residues" evidence="8">
    <location>
        <begin position="43"/>
        <end position="55"/>
    </location>
</feature>
<feature type="compositionally biased region" description="Basic and acidic residues" evidence="8">
    <location>
        <begin position="336"/>
        <end position="353"/>
    </location>
</feature>
<evidence type="ECO:0000313" key="12">
    <source>
        <dbReference type="RefSeq" id="XP_016050309.2"/>
    </source>
</evidence>
<evidence type="ECO:0000256" key="6">
    <source>
        <dbReference type="ARBA" id="ARBA00022859"/>
    </source>
</evidence>
<evidence type="ECO:0000313" key="11">
    <source>
        <dbReference type="Proteomes" id="UP001652624"/>
    </source>
</evidence>
<keyword evidence="3" id="KW-0479">Metal-binding</keyword>
<evidence type="ECO:0000256" key="7">
    <source>
        <dbReference type="PROSITE-ProRule" id="PRU00175"/>
    </source>
</evidence>
<dbReference type="InterPro" id="IPR031248">
    <property type="entry name" value="RNF213"/>
</dbReference>
<evidence type="ECO:0000256" key="1">
    <source>
        <dbReference type="ARBA" id="ARBA00004496"/>
    </source>
</evidence>
<evidence type="ECO:0000256" key="5">
    <source>
        <dbReference type="ARBA" id="ARBA00022833"/>
    </source>
</evidence>
<dbReference type="Proteomes" id="UP001652624">
    <property type="component" value="Chromosome 14"/>
</dbReference>
<feature type="compositionally biased region" description="Low complexity" evidence="8">
    <location>
        <begin position="145"/>
        <end position="167"/>
    </location>
</feature>
<gene>
    <name evidence="12" type="primary">RNF213</name>
</gene>
<keyword evidence="11" id="KW-1185">Reference proteome</keyword>
<evidence type="ECO:0000256" key="2">
    <source>
        <dbReference type="ARBA" id="ARBA00022490"/>
    </source>
</evidence>
<feature type="compositionally biased region" description="Basic and acidic residues" evidence="8">
    <location>
        <begin position="3460"/>
        <end position="3473"/>
    </location>
</feature>
<feature type="compositionally biased region" description="Polar residues" evidence="8">
    <location>
        <begin position="187"/>
        <end position="225"/>
    </location>
</feature>
<dbReference type="GO" id="GO:0042742">
    <property type="term" value="P:defense response to bacterium"/>
    <property type="evidence" value="ECO:0007669"/>
    <property type="project" value="UniProtKB-ARBA"/>
</dbReference>
<protein>
    <submittedName>
        <fullName evidence="12">E3 ubiquitin-protein ligase RNF213 isoform X2</fullName>
    </submittedName>
</protein>
<dbReference type="InterPro" id="IPR046439">
    <property type="entry name" value="ZF_RZ_dom"/>
</dbReference>
<feature type="region of interest" description="Disordered" evidence="8">
    <location>
        <begin position="20"/>
        <end position="384"/>
    </location>
</feature>
<dbReference type="PANTHER" id="PTHR22605:SF16">
    <property type="entry name" value="E3 UBIQUITIN-PROTEIN LIGASE RNF213"/>
    <property type="match status" value="1"/>
</dbReference>
<feature type="compositionally biased region" description="Basic residues" evidence="8">
    <location>
        <begin position="126"/>
        <end position="136"/>
    </location>
</feature>
<dbReference type="OrthoDB" id="2423195at2759"/>
<feature type="region of interest" description="Disordered" evidence="8">
    <location>
        <begin position="3494"/>
        <end position="3513"/>
    </location>
</feature>
<keyword evidence="4 7" id="KW-0863">Zinc-finger</keyword>